<sequence length="396" mass="44030">MTTANELSGLYYPFSRPIDLASLKQMLLVFDSVAFLDPVDDDSWRAKLFEGLERQEDKRFAAYQKVHDNLRLLFQEGAARRIDPVNVAAIENPVTTASALSDLLDDSWTRVASNPGRFGMPHRCLRGDGSATWQIFLPKMPGRFVESLCSDDSLLRGHLVQQGDELSSWTLSYEAGSAVSISVHLSAAEELGLSPVTDSAMHHELLIRKLIRNREYPNERSRPIDEKIVMQLTHSTVAALIDELVPRELLETMDMEQILRFREQTSPLRKQAMGEMGNRLRILSKVPSTDDFLVASYEVQQQIRTDLRGYRAELAATRDKLWPTLVGSMNSNIAAGSVAAVAMNFIGGPGYALAASILAGSLALLKGTLDLRLERTKLEASRSPAVTYLARVQSLR</sequence>
<keyword evidence="2" id="KW-1185">Reference proteome</keyword>
<name>A0A1N7ADQ2_9RHOO</name>
<dbReference type="STRING" id="34027.SAMN05421829_1144"/>
<organism evidence="1 2">
    <name type="scientific">Aromatoleum tolulyticum</name>
    <dbReference type="NCBI Taxonomy" id="34027"/>
    <lineage>
        <taxon>Bacteria</taxon>
        <taxon>Pseudomonadati</taxon>
        <taxon>Pseudomonadota</taxon>
        <taxon>Betaproteobacteria</taxon>
        <taxon>Rhodocyclales</taxon>
        <taxon>Rhodocyclaceae</taxon>
        <taxon>Aromatoleum</taxon>
    </lineage>
</organism>
<evidence type="ECO:0000313" key="1">
    <source>
        <dbReference type="EMBL" id="SIR37186.1"/>
    </source>
</evidence>
<dbReference type="OrthoDB" id="9838274at2"/>
<dbReference type="AlphaFoldDB" id="A0A1N7ADQ2"/>
<reference evidence="2" key="1">
    <citation type="submission" date="2017-01" db="EMBL/GenBank/DDBJ databases">
        <authorList>
            <person name="Varghese N."/>
            <person name="Submissions S."/>
        </authorList>
    </citation>
    <scope>NUCLEOTIDE SEQUENCE [LARGE SCALE GENOMIC DNA]</scope>
    <source>
        <strain evidence="2">ATCC 51758</strain>
    </source>
</reference>
<dbReference type="Proteomes" id="UP000186819">
    <property type="component" value="Unassembled WGS sequence"/>
</dbReference>
<dbReference type="EMBL" id="FTMD01000014">
    <property type="protein sequence ID" value="SIR37186.1"/>
    <property type="molecule type" value="Genomic_DNA"/>
</dbReference>
<gene>
    <name evidence="1" type="ORF">SAMN05421829_1144</name>
</gene>
<accession>A0A1N7ADQ2</accession>
<protein>
    <submittedName>
        <fullName evidence="1">Uncharacterized protein</fullName>
    </submittedName>
</protein>
<proteinExistence type="predicted"/>
<dbReference type="RefSeq" id="WP_139335957.1">
    <property type="nucleotide sequence ID" value="NZ_FTMD01000014.1"/>
</dbReference>
<evidence type="ECO:0000313" key="2">
    <source>
        <dbReference type="Proteomes" id="UP000186819"/>
    </source>
</evidence>